<evidence type="ECO:0000259" key="3">
    <source>
        <dbReference type="Pfam" id="PF01648"/>
    </source>
</evidence>
<dbReference type="GO" id="GO:0016740">
    <property type="term" value="F:transferase activity"/>
    <property type="evidence" value="ECO:0007669"/>
    <property type="project" value="UniProtKB-KW"/>
</dbReference>
<evidence type="ECO:0000313" key="4">
    <source>
        <dbReference type="EMBL" id="MFC3196191.1"/>
    </source>
</evidence>
<comment type="caution">
    <text evidence="4">The sequence shown here is derived from an EMBL/GenBank/DDBJ whole genome shotgun (WGS) entry which is preliminary data.</text>
</comment>
<proteinExistence type="inferred from homology"/>
<evidence type="ECO:0000313" key="5">
    <source>
        <dbReference type="Proteomes" id="UP001595526"/>
    </source>
</evidence>
<name>A0ABV7JJD7_9SPHI</name>
<sequence>MNKDGNTATVAVASSWMTSIQWLDGWKVISGALGYKWPAVWVAEPVRVDQWLSGQYGGILTCHEIVRSGRLHQPAHAMRFKAAHAVLRTLLSRETGVDPPAVCFEKGHHNKPLLFSPANDSIGFNLSYTENTVMIGLAHHSIGVDVEWLKRPLDVEDLLQACFSTREIAFIKSCKEEASLRFYTLWTRKEAILKLTGEGIGEHLPLFEVLDGTWDAEKSVIGGQPPDHIFLYSFRIGNDFIGSIATPAPISDLHFYKL</sequence>
<dbReference type="Pfam" id="PF01648">
    <property type="entry name" value="ACPS"/>
    <property type="match status" value="1"/>
</dbReference>
<feature type="domain" description="4'-phosphopantetheinyl transferase" evidence="3">
    <location>
        <begin position="141"/>
        <end position="229"/>
    </location>
</feature>
<dbReference type="SUPFAM" id="SSF56214">
    <property type="entry name" value="4'-phosphopantetheinyl transferase"/>
    <property type="match status" value="2"/>
</dbReference>
<evidence type="ECO:0000256" key="1">
    <source>
        <dbReference type="ARBA" id="ARBA00010990"/>
    </source>
</evidence>
<comment type="similarity">
    <text evidence="1">Belongs to the P-Pant transferase superfamily. Gsp/Sfp/HetI/AcpT family.</text>
</comment>
<dbReference type="InterPro" id="IPR008278">
    <property type="entry name" value="4-PPantetheinyl_Trfase_dom"/>
</dbReference>
<dbReference type="Gene3D" id="3.90.470.20">
    <property type="entry name" value="4'-phosphopantetheinyl transferase domain"/>
    <property type="match status" value="2"/>
</dbReference>
<gene>
    <name evidence="4" type="ORF">ACFOET_01060</name>
</gene>
<dbReference type="PANTHER" id="PTHR12215:SF10">
    <property type="entry name" value="L-AMINOADIPATE-SEMIALDEHYDE DEHYDROGENASE-PHOSPHOPANTETHEINYL TRANSFERASE"/>
    <property type="match status" value="1"/>
</dbReference>
<protein>
    <submittedName>
        <fullName evidence="4">4'-phosphopantetheinyl transferase family protein</fullName>
    </submittedName>
</protein>
<organism evidence="4 5">
    <name type="scientific">Parapedobacter deserti</name>
    <dbReference type="NCBI Taxonomy" id="1912957"/>
    <lineage>
        <taxon>Bacteria</taxon>
        <taxon>Pseudomonadati</taxon>
        <taxon>Bacteroidota</taxon>
        <taxon>Sphingobacteriia</taxon>
        <taxon>Sphingobacteriales</taxon>
        <taxon>Sphingobacteriaceae</taxon>
        <taxon>Parapedobacter</taxon>
    </lineage>
</organism>
<reference evidence="5" key="1">
    <citation type="journal article" date="2019" name="Int. J. Syst. Evol. Microbiol.">
        <title>The Global Catalogue of Microorganisms (GCM) 10K type strain sequencing project: providing services to taxonomists for standard genome sequencing and annotation.</title>
        <authorList>
            <consortium name="The Broad Institute Genomics Platform"/>
            <consortium name="The Broad Institute Genome Sequencing Center for Infectious Disease"/>
            <person name="Wu L."/>
            <person name="Ma J."/>
        </authorList>
    </citation>
    <scope>NUCLEOTIDE SEQUENCE [LARGE SCALE GENOMIC DNA]</scope>
    <source>
        <strain evidence="5">KCTC 52416</strain>
    </source>
</reference>
<dbReference type="InterPro" id="IPR037143">
    <property type="entry name" value="4-PPantetheinyl_Trfase_dom_sf"/>
</dbReference>
<dbReference type="PANTHER" id="PTHR12215">
    <property type="entry name" value="PHOSPHOPANTETHEINE TRANSFERASE"/>
    <property type="match status" value="1"/>
</dbReference>
<accession>A0ABV7JJD7</accession>
<dbReference type="RefSeq" id="WP_379018667.1">
    <property type="nucleotide sequence ID" value="NZ_JBHRTA010000004.1"/>
</dbReference>
<dbReference type="Proteomes" id="UP001595526">
    <property type="component" value="Unassembled WGS sequence"/>
</dbReference>
<keyword evidence="2 4" id="KW-0808">Transferase</keyword>
<keyword evidence="5" id="KW-1185">Reference proteome</keyword>
<dbReference type="InterPro" id="IPR050559">
    <property type="entry name" value="P-Pant_transferase_sf"/>
</dbReference>
<dbReference type="EMBL" id="JBHRTA010000004">
    <property type="protein sequence ID" value="MFC3196191.1"/>
    <property type="molecule type" value="Genomic_DNA"/>
</dbReference>
<evidence type="ECO:0000256" key="2">
    <source>
        <dbReference type="ARBA" id="ARBA00022679"/>
    </source>
</evidence>